<keyword evidence="4" id="KW-0969">Cilium</keyword>
<proteinExistence type="predicted"/>
<dbReference type="Proteomes" id="UP001150062">
    <property type="component" value="Unassembled WGS sequence"/>
</dbReference>
<dbReference type="InterPro" id="IPR001611">
    <property type="entry name" value="Leu-rich_rpt"/>
</dbReference>
<keyword evidence="4" id="KW-0966">Cell projection</keyword>
<dbReference type="PROSITE" id="PS51450">
    <property type="entry name" value="LRR"/>
    <property type="match status" value="1"/>
</dbReference>
<feature type="compositionally biased region" description="Basic and acidic residues" evidence="3">
    <location>
        <begin position="146"/>
        <end position="164"/>
    </location>
</feature>
<protein>
    <submittedName>
        <fullName evidence="4">Cilia- and flagella-associated protein</fullName>
    </submittedName>
</protein>
<gene>
    <name evidence="4" type="ORF">M0813_05208</name>
</gene>
<evidence type="ECO:0000313" key="4">
    <source>
        <dbReference type="EMBL" id="KAJ6232053.1"/>
    </source>
</evidence>
<comment type="caution">
    <text evidence="4">The sequence shown here is derived from an EMBL/GenBank/DDBJ whole genome shotgun (WGS) entry which is preliminary data.</text>
</comment>
<feature type="region of interest" description="Disordered" evidence="3">
    <location>
        <begin position="140"/>
        <end position="200"/>
    </location>
</feature>
<evidence type="ECO:0000313" key="5">
    <source>
        <dbReference type="Proteomes" id="UP001150062"/>
    </source>
</evidence>
<keyword evidence="2" id="KW-0677">Repeat</keyword>
<reference evidence="4" key="1">
    <citation type="submission" date="2022-08" db="EMBL/GenBank/DDBJ databases">
        <title>Novel sulfate-reducing endosymbionts in the free-living metamonad Anaeramoeba.</title>
        <authorList>
            <person name="Jerlstrom-Hultqvist J."/>
            <person name="Cepicka I."/>
            <person name="Gallot-Lavallee L."/>
            <person name="Salas-Leiva D."/>
            <person name="Curtis B.A."/>
            <person name="Zahonova K."/>
            <person name="Pipaliya S."/>
            <person name="Dacks J."/>
            <person name="Roger A.J."/>
        </authorList>
    </citation>
    <scope>NUCLEOTIDE SEQUENCE</scope>
    <source>
        <strain evidence="4">Schooner1</strain>
    </source>
</reference>
<name>A0ABQ8XK25_9EUKA</name>
<keyword evidence="5" id="KW-1185">Reference proteome</keyword>
<keyword evidence="4" id="KW-0282">Flagellum</keyword>
<sequence>MLTIEKVLKDFPSNTDISQLANLNLWGGGYADVSLISQMKNLEVITLSINQVKTLKPFSNCTKLRELIMRKNKISDLGELKYLGNLKHLTSLWLKENPVAYDPNYKQTVIQILPQLKKLDGKKVSEIKLLDQNLKQQQQQQQEQEQEQKQQEQQKQQGKLEKHIKVQKKREKLKHNKSKPFARKKPKTKKKSEKQVHKSNSNTLSAVLLLVDELDQNELQLLANKVKKRYKELSLLKN</sequence>
<feature type="compositionally biased region" description="Basic residues" evidence="3">
    <location>
        <begin position="165"/>
        <end position="192"/>
    </location>
</feature>
<dbReference type="Gene3D" id="3.80.10.10">
    <property type="entry name" value="Ribonuclease Inhibitor"/>
    <property type="match status" value="1"/>
</dbReference>
<dbReference type="PANTHER" id="PTHR18849">
    <property type="entry name" value="LEUCINE RICH REPEAT PROTEIN"/>
    <property type="match status" value="1"/>
</dbReference>
<organism evidence="4 5">
    <name type="scientific">Anaeramoeba flamelloides</name>
    <dbReference type="NCBI Taxonomy" id="1746091"/>
    <lineage>
        <taxon>Eukaryota</taxon>
        <taxon>Metamonada</taxon>
        <taxon>Anaeramoebidae</taxon>
        <taxon>Anaeramoeba</taxon>
    </lineage>
</organism>
<dbReference type="SUPFAM" id="SSF52058">
    <property type="entry name" value="L domain-like"/>
    <property type="match status" value="1"/>
</dbReference>
<evidence type="ECO:0000256" key="2">
    <source>
        <dbReference type="ARBA" id="ARBA00022737"/>
    </source>
</evidence>
<dbReference type="Pfam" id="PF14580">
    <property type="entry name" value="LRR_9"/>
    <property type="match status" value="1"/>
</dbReference>
<evidence type="ECO:0000256" key="3">
    <source>
        <dbReference type="SAM" id="MobiDB-lite"/>
    </source>
</evidence>
<dbReference type="InterPro" id="IPR032675">
    <property type="entry name" value="LRR_dom_sf"/>
</dbReference>
<evidence type="ECO:0000256" key="1">
    <source>
        <dbReference type="ARBA" id="ARBA00022614"/>
    </source>
</evidence>
<dbReference type="EMBL" id="JAOAOG010000295">
    <property type="protein sequence ID" value="KAJ6232053.1"/>
    <property type="molecule type" value="Genomic_DNA"/>
</dbReference>
<dbReference type="PANTHER" id="PTHR18849:SF0">
    <property type="entry name" value="CILIA- AND FLAGELLA-ASSOCIATED PROTEIN 410-RELATED"/>
    <property type="match status" value="1"/>
</dbReference>
<accession>A0ABQ8XK25</accession>
<keyword evidence="1" id="KW-0433">Leucine-rich repeat</keyword>